<evidence type="ECO:0000313" key="3">
    <source>
        <dbReference type="Proteomes" id="UP000640052"/>
    </source>
</evidence>
<proteinExistence type="predicted"/>
<reference evidence="2" key="1">
    <citation type="submission" date="2021-01" db="EMBL/GenBank/DDBJ databases">
        <title>Whole genome shotgun sequence of Acrocarpospora phusangensis NBRC 108782.</title>
        <authorList>
            <person name="Komaki H."/>
            <person name="Tamura T."/>
        </authorList>
    </citation>
    <scope>NUCLEOTIDE SEQUENCE</scope>
    <source>
        <strain evidence="2">NBRC 108782</strain>
    </source>
</reference>
<dbReference type="InterPro" id="IPR038071">
    <property type="entry name" value="UROD/MetE-like_sf"/>
</dbReference>
<evidence type="ECO:0000313" key="2">
    <source>
        <dbReference type="EMBL" id="GIH25552.1"/>
    </source>
</evidence>
<protein>
    <submittedName>
        <fullName evidence="2">Uncharacterized protein</fullName>
    </submittedName>
</protein>
<dbReference type="Gene3D" id="3.20.20.210">
    <property type="match status" value="1"/>
</dbReference>
<keyword evidence="3" id="KW-1185">Reference proteome</keyword>
<organism evidence="2 3">
    <name type="scientific">Acrocarpospora phusangensis</name>
    <dbReference type="NCBI Taxonomy" id="1070424"/>
    <lineage>
        <taxon>Bacteria</taxon>
        <taxon>Bacillati</taxon>
        <taxon>Actinomycetota</taxon>
        <taxon>Actinomycetes</taxon>
        <taxon>Streptosporangiales</taxon>
        <taxon>Streptosporangiaceae</taxon>
        <taxon>Acrocarpospora</taxon>
    </lineage>
</organism>
<accession>A0A919QAW4</accession>
<feature type="region of interest" description="Disordered" evidence="1">
    <location>
        <begin position="31"/>
        <end position="57"/>
    </location>
</feature>
<name>A0A919QAW4_9ACTN</name>
<dbReference type="EMBL" id="BOOA01000030">
    <property type="protein sequence ID" value="GIH25552.1"/>
    <property type="molecule type" value="Genomic_DNA"/>
</dbReference>
<evidence type="ECO:0000256" key="1">
    <source>
        <dbReference type="SAM" id="MobiDB-lite"/>
    </source>
</evidence>
<dbReference type="AlphaFoldDB" id="A0A919QAW4"/>
<sequence>MEIRDCPAAVSGNESRQQHWMPGIWEAAAGRSVHGAHESEDLPSARTPSGVRWSTASWEGQGPASPFLLSVAAAVHGTSRGKDAMSSTVNSAVSTTILGYRRIGPDRELEHATEALWAGRIDAARLG</sequence>
<comment type="caution">
    <text evidence="2">The sequence shown here is derived from an EMBL/GenBank/DDBJ whole genome shotgun (WGS) entry which is preliminary data.</text>
</comment>
<gene>
    <name evidence="2" type="ORF">Aph01nite_38620</name>
</gene>
<dbReference type="Proteomes" id="UP000640052">
    <property type="component" value="Unassembled WGS sequence"/>
</dbReference>